<sequence length="58" mass="6667">MINNFVRKTMIFYSAETSLREAFDPVQSGLDVTDPVQNRLDVRGSVQSRMDVFVNQWG</sequence>
<gene>
    <name evidence="1" type="ORF">HMI01_27260</name>
</gene>
<keyword evidence="2" id="KW-1185">Reference proteome</keyword>
<organism evidence="1 2">
    <name type="scientific">Halolactibacillus miurensis</name>
    <dbReference type="NCBI Taxonomy" id="306541"/>
    <lineage>
        <taxon>Bacteria</taxon>
        <taxon>Bacillati</taxon>
        <taxon>Bacillota</taxon>
        <taxon>Bacilli</taxon>
        <taxon>Bacillales</taxon>
        <taxon>Bacillaceae</taxon>
        <taxon>Halolactibacillus</taxon>
    </lineage>
</organism>
<name>A0ABQ0VX63_9BACI</name>
<evidence type="ECO:0000313" key="2">
    <source>
        <dbReference type="Proteomes" id="UP000321773"/>
    </source>
</evidence>
<dbReference type="EMBL" id="BJWJ01000047">
    <property type="protein sequence ID" value="GEM05738.1"/>
    <property type="molecule type" value="Genomic_DNA"/>
</dbReference>
<reference evidence="1 2" key="1">
    <citation type="submission" date="2019-07" db="EMBL/GenBank/DDBJ databases">
        <title>Whole genome shotgun sequence of Halolactibacillus miurensis NBRC 100873.</title>
        <authorList>
            <person name="Hosoyama A."/>
            <person name="Uohara A."/>
            <person name="Ohji S."/>
            <person name="Ichikawa N."/>
        </authorList>
    </citation>
    <scope>NUCLEOTIDE SEQUENCE [LARGE SCALE GENOMIC DNA]</scope>
    <source>
        <strain evidence="1 2">NBRC 100873</strain>
    </source>
</reference>
<dbReference type="Proteomes" id="UP000321773">
    <property type="component" value="Unassembled WGS sequence"/>
</dbReference>
<protein>
    <submittedName>
        <fullName evidence="1">Uncharacterized protein</fullName>
    </submittedName>
</protein>
<proteinExistence type="predicted"/>
<accession>A0ABQ0VX63</accession>
<evidence type="ECO:0000313" key="1">
    <source>
        <dbReference type="EMBL" id="GEM05738.1"/>
    </source>
</evidence>
<comment type="caution">
    <text evidence="1">The sequence shown here is derived from an EMBL/GenBank/DDBJ whole genome shotgun (WGS) entry which is preliminary data.</text>
</comment>